<dbReference type="Proteomes" id="UP000292082">
    <property type="component" value="Unassembled WGS sequence"/>
</dbReference>
<dbReference type="STRING" id="114155.A0A4Q9PUW2"/>
<keyword evidence="3" id="KW-1185">Reference proteome</keyword>
<keyword evidence="1" id="KW-0812">Transmembrane</keyword>
<reference evidence="2 3" key="1">
    <citation type="submission" date="2019-01" db="EMBL/GenBank/DDBJ databases">
        <title>Draft genome sequences of three monokaryotic isolates of the white-rot basidiomycete fungus Dichomitus squalens.</title>
        <authorList>
            <consortium name="DOE Joint Genome Institute"/>
            <person name="Lopez S.C."/>
            <person name="Andreopoulos B."/>
            <person name="Pangilinan J."/>
            <person name="Lipzen A."/>
            <person name="Riley R."/>
            <person name="Ahrendt S."/>
            <person name="Ng V."/>
            <person name="Barry K."/>
            <person name="Daum C."/>
            <person name="Grigoriev I.V."/>
            <person name="Hilden K.S."/>
            <person name="Makela M.R."/>
            <person name="de Vries R.P."/>
        </authorList>
    </citation>
    <scope>NUCLEOTIDE SEQUENCE [LARGE SCALE GENOMIC DNA]</scope>
    <source>
        <strain evidence="2 3">CBS 464.89</strain>
    </source>
</reference>
<feature type="transmembrane region" description="Helical" evidence="1">
    <location>
        <begin position="24"/>
        <end position="45"/>
    </location>
</feature>
<keyword evidence="1" id="KW-1133">Transmembrane helix</keyword>
<name>A0A4Q9PUW2_9APHY</name>
<feature type="transmembrane region" description="Helical" evidence="1">
    <location>
        <begin position="159"/>
        <end position="180"/>
    </location>
</feature>
<gene>
    <name evidence="2" type="ORF">BD310DRAFT_906603</name>
</gene>
<dbReference type="AlphaFoldDB" id="A0A4Q9PUW2"/>
<feature type="transmembrane region" description="Helical" evidence="1">
    <location>
        <begin position="57"/>
        <end position="81"/>
    </location>
</feature>
<feature type="transmembrane region" description="Helical" evidence="1">
    <location>
        <begin position="88"/>
        <end position="111"/>
    </location>
</feature>
<protein>
    <submittedName>
        <fullName evidence="2">Uncharacterized protein</fullName>
    </submittedName>
</protein>
<keyword evidence="1" id="KW-0472">Membrane</keyword>
<proteinExistence type="predicted"/>
<accession>A0A4Q9PUW2</accession>
<organism evidence="2 3">
    <name type="scientific">Dichomitus squalens</name>
    <dbReference type="NCBI Taxonomy" id="114155"/>
    <lineage>
        <taxon>Eukaryota</taxon>
        <taxon>Fungi</taxon>
        <taxon>Dikarya</taxon>
        <taxon>Basidiomycota</taxon>
        <taxon>Agaricomycotina</taxon>
        <taxon>Agaricomycetes</taxon>
        <taxon>Polyporales</taxon>
        <taxon>Polyporaceae</taxon>
        <taxon>Dichomitus</taxon>
    </lineage>
</organism>
<evidence type="ECO:0000313" key="3">
    <source>
        <dbReference type="Proteomes" id="UP000292082"/>
    </source>
</evidence>
<sequence length="227" mass="24571">MVYVRSRKFCCCLPVRFGVFCESILGIAVGGFFAVGGWIEIHAMLKGTLGLAQGEKIALWCLAISMTIFALTSLLGLIGAIGRIRSLVGLYAGMITFVTVLDVVAGIFFIYQLFHGEGNDQINKCTAAADNNTQGLPDSSNAADVTHWACSTGFAVGRAIVVVVYVLFWLIEIYGCVIAFEYVGQLAEERDAEYRDDHEKPAPQNITIIPQPAYAFSAAPNVQGARF</sequence>
<evidence type="ECO:0000313" key="2">
    <source>
        <dbReference type="EMBL" id="TBU58260.1"/>
    </source>
</evidence>
<evidence type="ECO:0000256" key="1">
    <source>
        <dbReference type="SAM" id="Phobius"/>
    </source>
</evidence>
<dbReference type="EMBL" id="ML145126">
    <property type="protein sequence ID" value="TBU58260.1"/>
    <property type="molecule type" value="Genomic_DNA"/>
</dbReference>